<dbReference type="PANTHER" id="PTHR48049">
    <property type="entry name" value="GLYCOSYLTRANSFERASE"/>
    <property type="match status" value="1"/>
</dbReference>
<evidence type="ECO:0000313" key="2">
    <source>
        <dbReference type="EMBL" id="KAL0353793.1"/>
    </source>
</evidence>
<dbReference type="InterPro" id="IPR050481">
    <property type="entry name" value="UDP-glycosyltransf_plant"/>
</dbReference>
<reference evidence="2" key="2">
    <citation type="journal article" date="2024" name="Plant">
        <title>Genomic evolution and insights into agronomic trait innovations of Sesamum species.</title>
        <authorList>
            <person name="Miao H."/>
            <person name="Wang L."/>
            <person name="Qu L."/>
            <person name="Liu H."/>
            <person name="Sun Y."/>
            <person name="Le M."/>
            <person name="Wang Q."/>
            <person name="Wei S."/>
            <person name="Zheng Y."/>
            <person name="Lin W."/>
            <person name="Duan Y."/>
            <person name="Cao H."/>
            <person name="Xiong S."/>
            <person name="Wang X."/>
            <person name="Wei L."/>
            <person name="Li C."/>
            <person name="Ma Q."/>
            <person name="Ju M."/>
            <person name="Zhao R."/>
            <person name="Li G."/>
            <person name="Mu C."/>
            <person name="Tian Q."/>
            <person name="Mei H."/>
            <person name="Zhang T."/>
            <person name="Gao T."/>
            <person name="Zhang H."/>
        </authorList>
    </citation>
    <scope>NUCLEOTIDE SEQUENCE</scope>
    <source>
        <strain evidence="2">G01</strain>
    </source>
</reference>
<dbReference type="GO" id="GO:0035251">
    <property type="term" value="F:UDP-glucosyltransferase activity"/>
    <property type="evidence" value="ECO:0007669"/>
    <property type="project" value="InterPro"/>
</dbReference>
<reference evidence="2" key="1">
    <citation type="submission" date="2020-06" db="EMBL/GenBank/DDBJ databases">
        <authorList>
            <person name="Li T."/>
            <person name="Hu X."/>
            <person name="Zhang T."/>
            <person name="Song X."/>
            <person name="Zhang H."/>
            <person name="Dai N."/>
            <person name="Sheng W."/>
            <person name="Hou X."/>
            <person name="Wei L."/>
        </authorList>
    </citation>
    <scope>NUCLEOTIDE SEQUENCE</scope>
    <source>
        <strain evidence="2">G01</strain>
        <tissue evidence="2">Leaf</tissue>
    </source>
</reference>
<protein>
    <submittedName>
        <fullName evidence="2">UDP-glycosyltransferase 79B2</fullName>
    </submittedName>
</protein>
<name>A0AAW2PF25_9LAMI</name>
<comment type="caution">
    <text evidence="2">The sequence shown here is derived from an EMBL/GenBank/DDBJ whole genome shotgun (WGS) entry which is preliminary data.</text>
</comment>
<gene>
    <name evidence="2" type="ORF">Sangu_0960600</name>
</gene>
<proteinExistence type="inferred from homology"/>
<dbReference type="SUPFAM" id="SSF53756">
    <property type="entry name" value="UDP-Glycosyltransferase/glycogen phosphorylase"/>
    <property type="match status" value="1"/>
</dbReference>
<sequence>MWESLLSDSQIVLVPRLADQILNTRLLAEELKVAVEVERGEMGWFSKEDLSKAIKSVMEEESEVGKLVKENHGKWRETLMSPGFMDNYVDNFIQQLYQLL</sequence>
<dbReference type="AlphaFoldDB" id="A0AAW2PF25"/>
<organism evidence="2">
    <name type="scientific">Sesamum angustifolium</name>
    <dbReference type="NCBI Taxonomy" id="2727405"/>
    <lineage>
        <taxon>Eukaryota</taxon>
        <taxon>Viridiplantae</taxon>
        <taxon>Streptophyta</taxon>
        <taxon>Embryophyta</taxon>
        <taxon>Tracheophyta</taxon>
        <taxon>Spermatophyta</taxon>
        <taxon>Magnoliopsida</taxon>
        <taxon>eudicotyledons</taxon>
        <taxon>Gunneridae</taxon>
        <taxon>Pentapetalae</taxon>
        <taxon>asterids</taxon>
        <taxon>lamiids</taxon>
        <taxon>Lamiales</taxon>
        <taxon>Pedaliaceae</taxon>
        <taxon>Sesamum</taxon>
    </lineage>
</organism>
<accession>A0AAW2PF25</accession>
<evidence type="ECO:0000256" key="1">
    <source>
        <dbReference type="ARBA" id="ARBA00009995"/>
    </source>
</evidence>
<dbReference type="Gene3D" id="3.40.50.2000">
    <property type="entry name" value="Glycogen Phosphorylase B"/>
    <property type="match status" value="1"/>
</dbReference>
<dbReference type="PANTHER" id="PTHR48049:SF91">
    <property type="entry name" value="UDP-GLYCOSYLTRANSFERASE 79B7-RELATED"/>
    <property type="match status" value="1"/>
</dbReference>
<dbReference type="EMBL" id="JACGWK010000005">
    <property type="protein sequence ID" value="KAL0353793.1"/>
    <property type="molecule type" value="Genomic_DNA"/>
</dbReference>
<comment type="similarity">
    <text evidence="1">Belongs to the UDP-glycosyltransferase family.</text>
</comment>